<comment type="caution">
    <text evidence="9">The sequence shown here is derived from an EMBL/GenBank/DDBJ whole genome shotgun (WGS) entry which is preliminary data.</text>
</comment>
<gene>
    <name evidence="9" type="ORF">QQX10_01545</name>
</gene>
<dbReference type="EMBL" id="JAUHPX010000001">
    <property type="protein sequence ID" value="MDN4486843.1"/>
    <property type="molecule type" value="Genomic_DNA"/>
</dbReference>
<evidence type="ECO:0000259" key="8">
    <source>
        <dbReference type="Pfam" id="PF03176"/>
    </source>
</evidence>
<evidence type="ECO:0000313" key="10">
    <source>
        <dbReference type="Proteomes" id="UP001172737"/>
    </source>
</evidence>
<keyword evidence="4 7" id="KW-0812">Transmembrane</keyword>
<feature type="transmembrane region" description="Helical" evidence="7">
    <location>
        <begin position="584"/>
        <end position="605"/>
    </location>
</feature>
<feature type="transmembrane region" description="Helical" evidence="7">
    <location>
        <begin position="325"/>
        <end position="347"/>
    </location>
</feature>
<evidence type="ECO:0000256" key="3">
    <source>
        <dbReference type="ARBA" id="ARBA00022475"/>
    </source>
</evidence>
<dbReference type="PANTHER" id="PTHR33406">
    <property type="entry name" value="MEMBRANE PROTEIN MJ1562-RELATED"/>
    <property type="match status" value="1"/>
</dbReference>
<evidence type="ECO:0000313" key="9">
    <source>
        <dbReference type="EMBL" id="MDN4486843.1"/>
    </source>
</evidence>
<dbReference type="AlphaFoldDB" id="A0AAW7M6Q1"/>
<dbReference type="Proteomes" id="UP001172737">
    <property type="component" value="Unassembled WGS sequence"/>
</dbReference>
<sequence length="730" mass="75617">MNVLKRPWLRPIAVVLTIVAWLAIGGAGGQTFGVLSEVQENDSAAFLPSSAESTEAAAAHAEFAPTESVPALLVVEGGPEDLATVQAFLDSALAVPLEGDPDGRTVGDVTLTGPQGQGPTAVPSEDGEAILASLAVDAEVFDEAAGEETIGQRYVDTLRAAWEEADTGLTGYVTGPAGLVADLVEAFGGIDGILLLVALGVVLIILLIVYRSPVLPFLVLATSMLALTGAIIAVYAMASADVITLNGQSQGIMFILVVGATTDYALLLVARYREELLRVRSPYAALGRAWRRSLEPIAASAGTVVLGLLVLLLSDLKSNAALGPAGAIGIAASFLAALTLLPALLLIGGKHARGVFWPAMPRYRGDDNHEAEETIEAVEARAGVWGRVSRFVDARPRVVWASAALGLVVLAAFVPTFKSGGLGERDIFTAETESVSGFEFLEQHFDAGATSPIRVITPEDSAEDVLSAVAAVDGVSAAYLLTPAVAAGAPAGAVPEDPIVIDGRVEVNAVTQVSASSAEALEIVADVREAAHAVDADALVGGQAAESLDTRLTSERDLVIILPTILVVILIVLMLLLRSILAPVLIILANVLSFAATMGLSAIVFNHVLGFPGTDPSVPLLGFVFLVALGVDYSIFLMSRAREESLEHGARQGVRRALAVTGGVITSAGIVLAATFAALGVIPLIFLAQIAFIVAAGVLIDTFVVRSLLVPGLIGDIGRRAWWPARRIGD</sequence>
<feature type="domain" description="Membrane transport protein MMPL" evidence="8">
    <location>
        <begin position="430"/>
        <end position="727"/>
    </location>
</feature>
<dbReference type="InterPro" id="IPR004869">
    <property type="entry name" value="MMPL_dom"/>
</dbReference>
<evidence type="ECO:0000256" key="6">
    <source>
        <dbReference type="ARBA" id="ARBA00023136"/>
    </source>
</evidence>
<name>A0AAW7M6Q1_9MICO</name>
<comment type="similarity">
    <text evidence="2">Belongs to the resistance-nodulation-cell division (RND) (TC 2.A.6) family. MmpL subfamily.</text>
</comment>
<feature type="transmembrane region" description="Helical" evidence="7">
    <location>
        <begin position="398"/>
        <end position="417"/>
    </location>
</feature>
<dbReference type="PANTHER" id="PTHR33406:SF6">
    <property type="entry name" value="MEMBRANE PROTEIN YDGH-RELATED"/>
    <property type="match status" value="1"/>
</dbReference>
<reference evidence="9" key="1">
    <citation type="submission" date="2023-06" db="EMBL/GenBank/DDBJ databases">
        <title>Sysu t00039.</title>
        <authorList>
            <person name="Gao L."/>
            <person name="Fang B.-Z."/>
            <person name="Li W.-J."/>
        </authorList>
    </citation>
    <scope>NUCLEOTIDE SEQUENCE</scope>
    <source>
        <strain evidence="9">SYSU T00039</strain>
    </source>
</reference>
<dbReference type="InterPro" id="IPR050545">
    <property type="entry name" value="Mycobact_MmpL"/>
</dbReference>
<evidence type="ECO:0000256" key="7">
    <source>
        <dbReference type="SAM" id="Phobius"/>
    </source>
</evidence>
<feature type="transmembrane region" description="Helical" evidence="7">
    <location>
        <begin position="192"/>
        <end position="210"/>
    </location>
</feature>
<accession>A0AAW7M6Q1</accession>
<comment type="subcellular location">
    <subcellularLocation>
        <location evidence="1">Cell membrane</location>
        <topology evidence="1">Multi-pass membrane protein</topology>
    </subcellularLocation>
</comment>
<proteinExistence type="inferred from homology"/>
<feature type="transmembrane region" description="Helical" evidence="7">
    <location>
        <begin position="657"/>
        <end position="679"/>
    </location>
</feature>
<feature type="transmembrane region" description="Helical" evidence="7">
    <location>
        <begin position="617"/>
        <end position="636"/>
    </location>
</feature>
<dbReference type="SUPFAM" id="SSF82866">
    <property type="entry name" value="Multidrug efflux transporter AcrB transmembrane domain"/>
    <property type="match status" value="2"/>
</dbReference>
<feature type="domain" description="Membrane transport protein MMPL" evidence="8">
    <location>
        <begin position="46"/>
        <end position="398"/>
    </location>
</feature>
<keyword evidence="5 7" id="KW-1133">Transmembrane helix</keyword>
<dbReference type="Gene3D" id="1.20.1640.10">
    <property type="entry name" value="Multidrug efflux transporter AcrB transmembrane domain"/>
    <property type="match status" value="2"/>
</dbReference>
<evidence type="ECO:0000256" key="2">
    <source>
        <dbReference type="ARBA" id="ARBA00010157"/>
    </source>
</evidence>
<dbReference type="Pfam" id="PF03176">
    <property type="entry name" value="MMPL"/>
    <property type="match status" value="2"/>
</dbReference>
<feature type="transmembrane region" description="Helical" evidence="7">
    <location>
        <begin position="685"/>
        <end position="709"/>
    </location>
</feature>
<organism evidence="9 10">
    <name type="scientific">Demequina lignilytica</name>
    <dbReference type="NCBI Taxonomy" id="3051663"/>
    <lineage>
        <taxon>Bacteria</taxon>
        <taxon>Bacillati</taxon>
        <taxon>Actinomycetota</taxon>
        <taxon>Actinomycetes</taxon>
        <taxon>Micrococcales</taxon>
        <taxon>Demequinaceae</taxon>
        <taxon>Demequina</taxon>
    </lineage>
</organism>
<feature type="transmembrane region" description="Helical" evidence="7">
    <location>
        <begin position="217"/>
        <end position="238"/>
    </location>
</feature>
<evidence type="ECO:0000256" key="1">
    <source>
        <dbReference type="ARBA" id="ARBA00004651"/>
    </source>
</evidence>
<keyword evidence="6 7" id="KW-0472">Membrane</keyword>
<protein>
    <submittedName>
        <fullName evidence="9">MMPL family transporter</fullName>
    </submittedName>
</protein>
<evidence type="ECO:0000256" key="5">
    <source>
        <dbReference type="ARBA" id="ARBA00022989"/>
    </source>
</evidence>
<feature type="transmembrane region" description="Helical" evidence="7">
    <location>
        <begin position="293"/>
        <end position="313"/>
    </location>
</feature>
<feature type="transmembrane region" description="Helical" evidence="7">
    <location>
        <begin position="558"/>
        <end position="577"/>
    </location>
</feature>
<keyword evidence="10" id="KW-1185">Reference proteome</keyword>
<keyword evidence="3" id="KW-1003">Cell membrane</keyword>
<feature type="transmembrane region" description="Helical" evidence="7">
    <location>
        <begin position="250"/>
        <end position="272"/>
    </location>
</feature>
<dbReference type="GO" id="GO:0005886">
    <property type="term" value="C:plasma membrane"/>
    <property type="evidence" value="ECO:0007669"/>
    <property type="project" value="UniProtKB-SubCell"/>
</dbReference>
<evidence type="ECO:0000256" key="4">
    <source>
        <dbReference type="ARBA" id="ARBA00022692"/>
    </source>
</evidence>